<dbReference type="OrthoDB" id="9811006at2"/>
<dbReference type="SMART" id="SM00867">
    <property type="entry name" value="YceI"/>
    <property type="match status" value="1"/>
</dbReference>
<feature type="signal peptide" evidence="1">
    <location>
        <begin position="1"/>
        <end position="28"/>
    </location>
</feature>
<dbReference type="RefSeq" id="WP_053237375.1">
    <property type="nucleotide sequence ID" value="NZ_CP011125.1"/>
</dbReference>
<dbReference type="InterPro" id="IPR036761">
    <property type="entry name" value="TTHA0802/YceI-like_sf"/>
</dbReference>
<dbReference type="STRING" id="927083.DB32_007556"/>
<feature type="domain" description="Lipid/polyisoprenoid-binding YceI-like" evidence="2">
    <location>
        <begin position="32"/>
        <end position="210"/>
    </location>
</feature>
<organism evidence="3 4">
    <name type="scientific">Sandaracinus amylolyticus</name>
    <dbReference type="NCBI Taxonomy" id="927083"/>
    <lineage>
        <taxon>Bacteria</taxon>
        <taxon>Pseudomonadati</taxon>
        <taxon>Myxococcota</taxon>
        <taxon>Polyangia</taxon>
        <taxon>Polyangiales</taxon>
        <taxon>Sandaracinaceae</taxon>
        <taxon>Sandaracinus</taxon>
    </lineage>
</organism>
<proteinExistence type="predicted"/>
<evidence type="ECO:0000313" key="3">
    <source>
        <dbReference type="EMBL" id="AKF10407.1"/>
    </source>
</evidence>
<dbReference type="Gene3D" id="2.40.128.110">
    <property type="entry name" value="Lipid/polyisoprenoid-binding, YceI-like"/>
    <property type="match status" value="1"/>
</dbReference>
<evidence type="ECO:0000313" key="4">
    <source>
        <dbReference type="Proteomes" id="UP000034883"/>
    </source>
</evidence>
<dbReference type="AlphaFoldDB" id="A0A0F6YLI1"/>
<reference evidence="3 4" key="1">
    <citation type="submission" date="2015-03" db="EMBL/GenBank/DDBJ databases">
        <title>Genome assembly of Sandaracinus amylolyticus DSM 53668.</title>
        <authorList>
            <person name="Sharma G."/>
            <person name="Subramanian S."/>
        </authorList>
    </citation>
    <scope>NUCLEOTIDE SEQUENCE [LARGE SCALE GENOMIC DNA]</scope>
    <source>
        <strain evidence="3 4">DSM 53668</strain>
    </source>
</reference>
<dbReference type="Proteomes" id="UP000034883">
    <property type="component" value="Chromosome"/>
</dbReference>
<name>A0A0F6YLI1_9BACT</name>
<dbReference type="PANTHER" id="PTHR34406">
    <property type="entry name" value="PROTEIN YCEI"/>
    <property type="match status" value="1"/>
</dbReference>
<feature type="chain" id="PRO_5002512528" description="Lipid/polyisoprenoid-binding YceI-like domain-containing protein" evidence="1">
    <location>
        <begin position="29"/>
        <end position="212"/>
    </location>
</feature>
<dbReference type="SUPFAM" id="SSF101874">
    <property type="entry name" value="YceI-like"/>
    <property type="match status" value="1"/>
</dbReference>
<dbReference type="KEGG" id="samy:DB32_007556"/>
<dbReference type="EMBL" id="CP011125">
    <property type="protein sequence ID" value="AKF10407.1"/>
    <property type="molecule type" value="Genomic_DNA"/>
</dbReference>
<protein>
    <recommendedName>
        <fullName evidence="2">Lipid/polyisoprenoid-binding YceI-like domain-containing protein</fullName>
    </recommendedName>
</protein>
<accession>A0A0F6YLI1</accession>
<gene>
    <name evidence="3" type="ORF">DB32_007556</name>
</gene>
<dbReference type="InterPro" id="IPR007372">
    <property type="entry name" value="Lipid/polyisoprenoid-bd_YceI"/>
</dbReference>
<dbReference type="Pfam" id="PF04264">
    <property type="entry name" value="YceI"/>
    <property type="match status" value="1"/>
</dbReference>
<sequence length="212" mass="22921">MRLRTSGWFISMLAFVAVTSFVASEASAQARTFRMTRGGGSRIQWVSDAPLERITGVNNAVTGELSVDPANLATARGTVSVDIAQMRTGLDLRDEHLRGSDWLDAQRFPNATLEITGIEGATALRPNETQRVTIRGRFTLHGVTRDITASAQVRLVPLNDELRAEGITGDVIRAQASFDIALADHQVSISAPVRLKVANTIRVNVTIRAVAS</sequence>
<evidence type="ECO:0000256" key="1">
    <source>
        <dbReference type="SAM" id="SignalP"/>
    </source>
</evidence>
<keyword evidence="1" id="KW-0732">Signal</keyword>
<evidence type="ECO:0000259" key="2">
    <source>
        <dbReference type="SMART" id="SM00867"/>
    </source>
</evidence>
<keyword evidence="4" id="KW-1185">Reference proteome</keyword>
<dbReference type="PANTHER" id="PTHR34406:SF1">
    <property type="entry name" value="PROTEIN YCEI"/>
    <property type="match status" value="1"/>
</dbReference>